<evidence type="ECO:0000313" key="2">
    <source>
        <dbReference type="Proteomes" id="UP000265520"/>
    </source>
</evidence>
<sequence>MEKDGTRLLKGIEVGSFEETELEVGGSLKEKVLKGDRVVELEEGEYSVMETCPLGGEEIVTGGPREAPCFALGNNIRSVVCKENRVRSFSLPPTWLGGPSTALGPEQAFG</sequence>
<reference evidence="1 2" key="1">
    <citation type="journal article" date="2018" name="Front. Plant Sci.">
        <title>Red Clover (Trifolium pratense) and Zigzag Clover (T. medium) - A Picture of Genomic Similarities and Differences.</title>
        <authorList>
            <person name="Dluhosova J."/>
            <person name="Istvanek J."/>
            <person name="Nedelnik J."/>
            <person name="Repkova J."/>
        </authorList>
    </citation>
    <scope>NUCLEOTIDE SEQUENCE [LARGE SCALE GENOMIC DNA]</scope>
    <source>
        <strain evidence="2">cv. 10/8</strain>
        <tissue evidence="1">Leaf</tissue>
    </source>
</reference>
<comment type="caution">
    <text evidence="1">The sequence shown here is derived from an EMBL/GenBank/DDBJ whole genome shotgun (WGS) entry which is preliminary data.</text>
</comment>
<dbReference type="EMBL" id="LXQA010020614">
    <property type="protein sequence ID" value="MCH91533.1"/>
    <property type="molecule type" value="Genomic_DNA"/>
</dbReference>
<evidence type="ECO:0000313" key="1">
    <source>
        <dbReference type="EMBL" id="MCH91533.1"/>
    </source>
</evidence>
<proteinExistence type="predicted"/>
<dbReference type="Proteomes" id="UP000265520">
    <property type="component" value="Unassembled WGS sequence"/>
</dbReference>
<name>A0A392MW52_9FABA</name>
<accession>A0A392MW52</accession>
<protein>
    <submittedName>
        <fullName evidence="1">Uncharacterized protein</fullName>
    </submittedName>
</protein>
<keyword evidence="2" id="KW-1185">Reference proteome</keyword>
<dbReference type="AlphaFoldDB" id="A0A392MW52"/>
<organism evidence="1 2">
    <name type="scientific">Trifolium medium</name>
    <dbReference type="NCBI Taxonomy" id="97028"/>
    <lineage>
        <taxon>Eukaryota</taxon>
        <taxon>Viridiplantae</taxon>
        <taxon>Streptophyta</taxon>
        <taxon>Embryophyta</taxon>
        <taxon>Tracheophyta</taxon>
        <taxon>Spermatophyta</taxon>
        <taxon>Magnoliopsida</taxon>
        <taxon>eudicotyledons</taxon>
        <taxon>Gunneridae</taxon>
        <taxon>Pentapetalae</taxon>
        <taxon>rosids</taxon>
        <taxon>fabids</taxon>
        <taxon>Fabales</taxon>
        <taxon>Fabaceae</taxon>
        <taxon>Papilionoideae</taxon>
        <taxon>50 kb inversion clade</taxon>
        <taxon>NPAAA clade</taxon>
        <taxon>Hologalegina</taxon>
        <taxon>IRL clade</taxon>
        <taxon>Trifolieae</taxon>
        <taxon>Trifolium</taxon>
    </lineage>
</organism>